<dbReference type="InterPro" id="IPR036873">
    <property type="entry name" value="Rhodanese-like_dom_sf"/>
</dbReference>
<dbReference type="GO" id="GO:0005739">
    <property type="term" value="C:mitochondrion"/>
    <property type="evidence" value="ECO:0007669"/>
    <property type="project" value="TreeGrafter"/>
</dbReference>
<feature type="domain" description="Rhodanese" evidence="1">
    <location>
        <begin position="103"/>
        <end position="208"/>
    </location>
</feature>
<dbReference type="SMART" id="SM00450">
    <property type="entry name" value="RHOD"/>
    <property type="match status" value="1"/>
</dbReference>
<dbReference type="PANTHER" id="PTHR44086:SF10">
    <property type="entry name" value="THIOSULFATE SULFURTRANSFERASE_RHODANESE-LIKE DOMAIN-CONTAINING PROTEIN 3"/>
    <property type="match status" value="1"/>
</dbReference>
<dbReference type="GO" id="GO:0004792">
    <property type="term" value="F:thiosulfate-cyanide sulfurtransferase activity"/>
    <property type="evidence" value="ECO:0007669"/>
    <property type="project" value="TreeGrafter"/>
</dbReference>
<dbReference type="AlphaFoldDB" id="A0AAX6MYA8"/>
<dbReference type="EMBL" id="JBANMG010000001">
    <property type="protein sequence ID" value="KAK6957387.1"/>
    <property type="molecule type" value="Genomic_DNA"/>
</dbReference>
<sequence>MATRRFATTSAATALRGSTPRLAGSGSASVPVAAAAHLLRASFGTATRIAARGTSRAVARPQVLRRIAPRSIRWSSDSAAPGGQSKIWNFEQIQEAISSPPGSKPKVTIIDTREPSELSSTGRIPGALNIPIASAPESFHIPADDFADRFGFERPPPDGSAGDIVFYCKAGVRSRAAAQLARLAGWKNVGEYPGSWLDWVAKGGKIER</sequence>
<dbReference type="Pfam" id="PF00581">
    <property type="entry name" value="Rhodanese"/>
    <property type="match status" value="1"/>
</dbReference>
<name>A0AAX6MYA8_9PEZI</name>
<dbReference type="SUPFAM" id="SSF52821">
    <property type="entry name" value="Rhodanese/Cell cycle control phosphatase"/>
    <property type="match status" value="1"/>
</dbReference>
<accession>A0AAX6MYA8</accession>
<protein>
    <recommendedName>
        <fullName evidence="1">Rhodanese domain-containing protein</fullName>
    </recommendedName>
</protein>
<dbReference type="InterPro" id="IPR001763">
    <property type="entry name" value="Rhodanese-like_dom"/>
</dbReference>
<gene>
    <name evidence="2" type="ORF">Daesc_000171</name>
</gene>
<proteinExistence type="predicted"/>
<dbReference type="Gene3D" id="3.40.250.10">
    <property type="entry name" value="Rhodanese-like domain"/>
    <property type="match status" value="1"/>
</dbReference>
<dbReference type="PROSITE" id="PS50206">
    <property type="entry name" value="RHODANESE_3"/>
    <property type="match status" value="1"/>
</dbReference>
<evidence type="ECO:0000313" key="3">
    <source>
        <dbReference type="Proteomes" id="UP001369815"/>
    </source>
</evidence>
<organism evidence="2 3">
    <name type="scientific">Daldinia eschscholtzii</name>
    <dbReference type="NCBI Taxonomy" id="292717"/>
    <lineage>
        <taxon>Eukaryota</taxon>
        <taxon>Fungi</taxon>
        <taxon>Dikarya</taxon>
        <taxon>Ascomycota</taxon>
        <taxon>Pezizomycotina</taxon>
        <taxon>Sordariomycetes</taxon>
        <taxon>Xylariomycetidae</taxon>
        <taxon>Xylariales</taxon>
        <taxon>Hypoxylaceae</taxon>
        <taxon>Daldinia</taxon>
    </lineage>
</organism>
<reference evidence="2 3" key="1">
    <citation type="journal article" date="2024" name="Front Chem Biol">
        <title>Unveiling the potential of Daldinia eschscholtzii MFLUCC 19-0629 through bioactivity and bioinformatics studies for enhanced sustainable agriculture production.</title>
        <authorList>
            <person name="Brooks S."/>
            <person name="Weaver J.A."/>
            <person name="Klomchit A."/>
            <person name="Alharthi S.A."/>
            <person name="Onlamun T."/>
            <person name="Nurani R."/>
            <person name="Vong T.K."/>
            <person name="Alberti F."/>
            <person name="Greco C."/>
        </authorList>
    </citation>
    <scope>NUCLEOTIDE SEQUENCE [LARGE SCALE GENOMIC DNA]</scope>
    <source>
        <strain evidence="2">MFLUCC 19-0629</strain>
    </source>
</reference>
<evidence type="ECO:0000259" key="1">
    <source>
        <dbReference type="PROSITE" id="PS50206"/>
    </source>
</evidence>
<dbReference type="PANTHER" id="PTHR44086">
    <property type="entry name" value="THIOSULFATE SULFURTRANSFERASE RDL2, MITOCHONDRIAL-RELATED"/>
    <property type="match status" value="1"/>
</dbReference>
<keyword evidence="3" id="KW-1185">Reference proteome</keyword>
<dbReference type="Proteomes" id="UP001369815">
    <property type="component" value="Unassembled WGS sequence"/>
</dbReference>
<evidence type="ECO:0000313" key="2">
    <source>
        <dbReference type="EMBL" id="KAK6957387.1"/>
    </source>
</evidence>
<comment type="caution">
    <text evidence="2">The sequence shown here is derived from an EMBL/GenBank/DDBJ whole genome shotgun (WGS) entry which is preliminary data.</text>
</comment>